<gene>
    <name evidence="2" type="ORF">D0817_19215</name>
</gene>
<evidence type="ECO:0000313" key="2">
    <source>
        <dbReference type="EMBL" id="RUT68747.1"/>
    </source>
</evidence>
<accession>A0A434A347</accession>
<evidence type="ECO:0008006" key="4">
    <source>
        <dbReference type="Google" id="ProtNLM"/>
    </source>
</evidence>
<keyword evidence="1" id="KW-0732">Signal</keyword>
<protein>
    <recommendedName>
        <fullName evidence="4">Copper resistance protein NlpE</fullName>
    </recommendedName>
</protein>
<name>A0A434A347_9FLAO</name>
<comment type="caution">
    <text evidence="2">The sequence shown here is derived from an EMBL/GenBank/DDBJ whole genome shotgun (WGS) entry which is preliminary data.</text>
</comment>
<sequence length="127" mass="13947">MRKIILFILFISFSAYSQTNQFNGTWSNENCKSCSKEYILNLNIAQSNNKIYGTAEVTSKDEKLNSGIMEITGYVYVLGDKAQITIKTKDGASATAVLLVNDGVIQLSKRGGSDLIPKEAILTKLSE</sequence>
<keyword evidence="3" id="KW-1185">Reference proteome</keyword>
<reference evidence="3" key="1">
    <citation type="journal article" date="2019" name="Syst. Appl. Microbiol.">
        <title>Flavobacterium circumlabens sp. nov. and Flavobacterium cupreum sp. nov., two psychrotrophic species isolated from Antarctic environmental samples.</title>
        <authorList>
            <person name="Kralova S."/>
            <person name="Busse H.-J."/>
            <person name="Svec P."/>
            <person name="Maslanova I."/>
            <person name="Stankova E."/>
            <person name="Bartak M."/>
            <person name="Sedlacek I."/>
        </authorList>
    </citation>
    <scope>NUCLEOTIDE SEQUENCE [LARGE SCALE GENOMIC DNA]</scope>
    <source>
        <strain evidence="3">CCM 8825</strain>
    </source>
</reference>
<dbReference type="OrthoDB" id="1374296at2"/>
<dbReference type="AlphaFoldDB" id="A0A434A347"/>
<feature type="chain" id="PRO_5019083587" description="Copper resistance protein NlpE" evidence="1">
    <location>
        <begin position="18"/>
        <end position="127"/>
    </location>
</feature>
<dbReference type="RefSeq" id="WP_127339939.1">
    <property type="nucleotide sequence ID" value="NZ_QWDM01000014.1"/>
</dbReference>
<proteinExistence type="predicted"/>
<organism evidence="2 3">
    <name type="scientific">Flavobacterium cupreum</name>
    <dbReference type="NCBI Taxonomy" id="2133766"/>
    <lineage>
        <taxon>Bacteria</taxon>
        <taxon>Pseudomonadati</taxon>
        <taxon>Bacteroidota</taxon>
        <taxon>Flavobacteriia</taxon>
        <taxon>Flavobacteriales</taxon>
        <taxon>Flavobacteriaceae</taxon>
        <taxon>Flavobacterium</taxon>
    </lineage>
</organism>
<dbReference type="EMBL" id="QWDM01000014">
    <property type="protein sequence ID" value="RUT68747.1"/>
    <property type="molecule type" value="Genomic_DNA"/>
</dbReference>
<dbReference type="Proteomes" id="UP000288102">
    <property type="component" value="Unassembled WGS sequence"/>
</dbReference>
<evidence type="ECO:0000256" key="1">
    <source>
        <dbReference type="SAM" id="SignalP"/>
    </source>
</evidence>
<feature type="signal peptide" evidence="1">
    <location>
        <begin position="1"/>
        <end position="17"/>
    </location>
</feature>
<evidence type="ECO:0000313" key="3">
    <source>
        <dbReference type="Proteomes" id="UP000288102"/>
    </source>
</evidence>